<name>A0ABW2K4R2_9BACI</name>
<gene>
    <name evidence="1" type="ORF">ACFQMN_09640</name>
</gene>
<protein>
    <submittedName>
        <fullName evidence="1">Uncharacterized protein</fullName>
    </submittedName>
</protein>
<comment type="caution">
    <text evidence="1">The sequence shown here is derived from an EMBL/GenBank/DDBJ whole genome shotgun (WGS) entry which is preliminary data.</text>
</comment>
<organism evidence="1 2">
    <name type="scientific">Halobacillus campisalis</name>
    <dbReference type="NCBI Taxonomy" id="435909"/>
    <lineage>
        <taxon>Bacteria</taxon>
        <taxon>Bacillati</taxon>
        <taxon>Bacillota</taxon>
        <taxon>Bacilli</taxon>
        <taxon>Bacillales</taxon>
        <taxon>Bacillaceae</taxon>
        <taxon>Halobacillus</taxon>
    </lineage>
</organism>
<proteinExistence type="predicted"/>
<evidence type="ECO:0000313" key="2">
    <source>
        <dbReference type="Proteomes" id="UP001596494"/>
    </source>
</evidence>
<keyword evidence="2" id="KW-1185">Reference proteome</keyword>
<dbReference type="Proteomes" id="UP001596494">
    <property type="component" value="Unassembled WGS sequence"/>
</dbReference>
<reference evidence="2" key="1">
    <citation type="journal article" date="2019" name="Int. J. Syst. Evol. Microbiol.">
        <title>The Global Catalogue of Microorganisms (GCM) 10K type strain sequencing project: providing services to taxonomists for standard genome sequencing and annotation.</title>
        <authorList>
            <consortium name="The Broad Institute Genomics Platform"/>
            <consortium name="The Broad Institute Genome Sequencing Center for Infectious Disease"/>
            <person name="Wu L."/>
            <person name="Ma J."/>
        </authorList>
    </citation>
    <scope>NUCLEOTIDE SEQUENCE [LARGE SCALE GENOMIC DNA]</scope>
    <source>
        <strain evidence="2">CCUG 73951</strain>
    </source>
</reference>
<accession>A0ABW2K4R2</accession>
<dbReference type="EMBL" id="JBHTBY010000007">
    <property type="protein sequence ID" value="MFC7321142.1"/>
    <property type="molecule type" value="Genomic_DNA"/>
</dbReference>
<sequence length="51" mass="5949">MNDDKNKKHTITNEAAELLSHPVKFNQAFIDNKEEENIEKEGEAMFNHYAD</sequence>
<dbReference type="RefSeq" id="WP_289216902.1">
    <property type="nucleotide sequence ID" value="NZ_JAPVRC010000009.1"/>
</dbReference>
<evidence type="ECO:0000313" key="1">
    <source>
        <dbReference type="EMBL" id="MFC7321142.1"/>
    </source>
</evidence>